<dbReference type="Pfam" id="PF04542">
    <property type="entry name" value="Sigma70_r2"/>
    <property type="match status" value="1"/>
</dbReference>
<dbReference type="InterPro" id="IPR039425">
    <property type="entry name" value="RNA_pol_sigma-70-like"/>
</dbReference>
<dbReference type="SUPFAM" id="SSF88946">
    <property type="entry name" value="Sigma2 domain of RNA polymerase sigma factors"/>
    <property type="match status" value="1"/>
</dbReference>
<evidence type="ECO:0000259" key="7">
    <source>
        <dbReference type="Pfam" id="PF08281"/>
    </source>
</evidence>
<evidence type="ECO:0000256" key="3">
    <source>
        <dbReference type="ARBA" id="ARBA00023082"/>
    </source>
</evidence>
<dbReference type="PANTHER" id="PTHR43133:SF50">
    <property type="entry name" value="ECF RNA POLYMERASE SIGMA FACTOR SIGM"/>
    <property type="match status" value="1"/>
</dbReference>
<dbReference type="InterPro" id="IPR014325">
    <property type="entry name" value="RNA_pol_sigma-E_actinobac"/>
</dbReference>
<evidence type="ECO:0000313" key="9">
    <source>
        <dbReference type="Proteomes" id="UP000184440"/>
    </source>
</evidence>
<evidence type="ECO:0000313" key="8">
    <source>
        <dbReference type="EMBL" id="SHN43551.1"/>
    </source>
</evidence>
<protein>
    <submittedName>
        <fullName evidence="8">RNA polymerase sigma-70 factor, ECF subfamily</fullName>
    </submittedName>
</protein>
<dbReference type="GO" id="GO:0003677">
    <property type="term" value="F:DNA binding"/>
    <property type="evidence" value="ECO:0007669"/>
    <property type="project" value="UniProtKB-KW"/>
</dbReference>
<sequence>MEEQFDAFYAAHFRPISVQLYAYFGAAADANDLTQEAFCRAWERWDQVRAYDDPAGWVRRVAWRLAVSRWRRARTALAHRAALAAPPTGQDGGETVDLVRALAALPPDQRRAVVLRHVADLSVAEIAADAGVPEGTVKSWLSRGRVTLRRALAETTALTTEG</sequence>
<dbReference type="OrthoDB" id="3777963at2"/>
<dbReference type="Proteomes" id="UP000184440">
    <property type="component" value="Unassembled WGS sequence"/>
</dbReference>
<dbReference type="InterPro" id="IPR013249">
    <property type="entry name" value="RNA_pol_sigma70_r4_t2"/>
</dbReference>
<dbReference type="GO" id="GO:0016987">
    <property type="term" value="F:sigma factor activity"/>
    <property type="evidence" value="ECO:0007669"/>
    <property type="project" value="UniProtKB-KW"/>
</dbReference>
<feature type="domain" description="RNA polymerase sigma factor 70 region 4 type 2" evidence="7">
    <location>
        <begin position="97"/>
        <end position="148"/>
    </location>
</feature>
<proteinExistence type="inferred from homology"/>
<dbReference type="EMBL" id="FRCS01000009">
    <property type="protein sequence ID" value="SHN43551.1"/>
    <property type="molecule type" value="Genomic_DNA"/>
</dbReference>
<dbReference type="CDD" id="cd06171">
    <property type="entry name" value="Sigma70_r4"/>
    <property type="match status" value="1"/>
</dbReference>
<dbReference type="RefSeq" id="WP_073260827.1">
    <property type="nucleotide sequence ID" value="NZ_FRCS01000009.1"/>
</dbReference>
<evidence type="ECO:0000256" key="5">
    <source>
        <dbReference type="ARBA" id="ARBA00023163"/>
    </source>
</evidence>
<dbReference type="InterPro" id="IPR013325">
    <property type="entry name" value="RNA_pol_sigma_r2"/>
</dbReference>
<keyword evidence="3" id="KW-0731">Sigma factor</keyword>
<evidence type="ECO:0000256" key="2">
    <source>
        <dbReference type="ARBA" id="ARBA00023015"/>
    </source>
</evidence>
<keyword evidence="4" id="KW-0238">DNA-binding</keyword>
<dbReference type="SUPFAM" id="SSF88659">
    <property type="entry name" value="Sigma3 and sigma4 domains of RNA polymerase sigma factors"/>
    <property type="match status" value="1"/>
</dbReference>
<gene>
    <name evidence="8" type="ORF">SAMN05443668_109225</name>
</gene>
<evidence type="ECO:0000256" key="4">
    <source>
        <dbReference type="ARBA" id="ARBA00023125"/>
    </source>
</evidence>
<keyword evidence="5" id="KW-0804">Transcription</keyword>
<keyword evidence="9" id="KW-1185">Reference proteome</keyword>
<dbReference type="AlphaFoldDB" id="A0A1M7RBH5"/>
<dbReference type="NCBIfam" id="TIGR02983">
    <property type="entry name" value="SigE-fam_strep"/>
    <property type="match status" value="1"/>
</dbReference>
<dbReference type="NCBIfam" id="TIGR02937">
    <property type="entry name" value="sigma70-ECF"/>
    <property type="match status" value="1"/>
</dbReference>
<accession>A0A1M7RBH5</accession>
<evidence type="ECO:0000259" key="6">
    <source>
        <dbReference type="Pfam" id="PF04542"/>
    </source>
</evidence>
<feature type="domain" description="RNA polymerase sigma-70 region 2" evidence="6">
    <location>
        <begin position="10"/>
        <end position="74"/>
    </location>
</feature>
<dbReference type="STRING" id="134849.SAMN05443668_109225"/>
<comment type="similarity">
    <text evidence="1">Belongs to the sigma-70 factor family. ECF subfamily.</text>
</comment>
<dbReference type="Pfam" id="PF08281">
    <property type="entry name" value="Sigma70_r4_2"/>
    <property type="match status" value="1"/>
</dbReference>
<evidence type="ECO:0000256" key="1">
    <source>
        <dbReference type="ARBA" id="ARBA00010641"/>
    </source>
</evidence>
<keyword evidence="2" id="KW-0805">Transcription regulation</keyword>
<reference evidence="8 9" key="1">
    <citation type="submission" date="2016-11" db="EMBL/GenBank/DDBJ databases">
        <authorList>
            <person name="Jaros S."/>
            <person name="Januszkiewicz K."/>
            <person name="Wedrychowicz H."/>
        </authorList>
    </citation>
    <scope>NUCLEOTIDE SEQUENCE [LARGE SCALE GENOMIC DNA]</scope>
    <source>
        <strain evidence="8 9">DSM 46144</strain>
    </source>
</reference>
<dbReference type="Gene3D" id="1.10.1740.10">
    <property type="match status" value="1"/>
</dbReference>
<name>A0A1M7RBH5_9ACTN</name>
<dbReference type="InterPro" id="IPR036388">
    <property type="entry name" value="WH-like_DNA-bd_sf"/>
</dbReference>
<dbReference type="Gene3D" id="1.10.10.10">
    <property type="entry name" value="Winged helix-like DNA-binding domain superfamily/Winged helix DNA-binding domain"/>
    <property type="match status" value="1"/>
</dbReference>
<dbReference type="InterPro" id="IPR014284">
    <property type="entry name" value="RNA_pol_sigma-70_dom"/>
</dbReference>
<dbReference type="PANTHER" id="PTHR43133">
    <property type="entry name" value="RNA POLYMERASE ECF-TYPE SIGMA FACTO"/>
    <property type="match status" value="1"/>
</dbReference>
<organism evidence="8 9">
    <name type="scientific">Cryptosporangium aurantiacum</name>
    <dbReference type="NCBI Taxonomy" id="134849"/>
    <lineage>
        <taxon>Bacteria</taxon>
        <taxon>Bacillati</taxon>
        <taxon>Actinomycetota</taxon>
        <taxon>Actinomycetes</taxon>
        <taxon>Cryptosporangiales</taxon>
        <taxon>Cryptosporangiaceae</taxon>
        <taxon>Cryptosporangium</taxon>
    </lineage>
</organism>
<dbReference type="GO" id="GO:0006352">
    <property type="term" value="P:DNA-templated transcription initiation"/>
    <property type="evidence" value="ECO:0007669"/>
    <property type="project" value="InterPro"/>
</dbReference>
<dbReference type="InterPro" id="IPR013324">
    <property type="entry name" value="RNA_pol_sigma_r3/r4-like"/>
</dbReference>
<dbReference type="InterPro" id="IPR007627">
    <property type="entry name" value="RNA_pol_sigma70_r2"/>
</dbReference>